<feature type="transmembrane region" description="Helical" evidence="12">
    <location>
        <begin position="12"/>
        <end position="28"/>
    </location>
</feature>
<evidence type="ECO:0000256" key="5">
    <source>
        <dbReference type="ARBA" id="ARBA00022989"/>
    </source>
</evidence>
<keyword evidence="6 12" id="KW-0472">Membrane</keyword>
<accession>A0AAJ5WT63</accession>
<feature type="domain" description="PpiC" evidence="13">
    <location>
        <begin position="348"/>
        <end position="457"/>
    </location>
</feature>
<keyword evidence="11" id="KW-0697">Rotamase</keyword>
<evidence type="ECO:0000256" key="9">
    <source>
        <dbReference type="ARBA" id="ARBA00040743"/>
    </source>
</evidence>
<evidence type="ECO:0000313" key="15">
    <source>
        <dbReference type="Proteomes" id="UP001220610"/>
    </source>
</evidence>
<proteinExistence type="inferred from homology"/>
<dbReference type="SUPFAM" id="SSF109998">
    <property type="entry name" value="Triger factor/SurA peptide-binding domain-like"/>
    <property type="match status" value="1"/>
</dbReference>
<protein>
    <recommendedName>
        <fullName evidence="9">Periplasmic chaperone PpiD</fullName>
    </recommendedName>
    <alternativeName>
        <fullName evidence="10">Periplasmic folding chaperone</fullName>
    </alternativeName>
</protein>
<dbReference type="Proteomes" id="UP001220610">
    <property type="component" value="Chromosome"/>
</dbReference>
<dbReference type="AlphaFoldDB" id="A0AAJ5WT63"/>
<evidence type="ECO:0000256" key="12">
    <source>
        <dbReference type="SAM" id="Phobius"/>
    </source>
</evidence>
<dbReference type="InterPro" id="IPR052029">
    <property type="entry name" value="PpiD_chaperone"/>
</dbReference>
<gene>
    <name evidence="14" type="ORF">P0Y53_05205</name>
</gene>
<dbReference type="Pfam" id="PF13623">
    <property type="entry name" value="SurA_N_2"/>
    <property type="match status" value="1"/>
</dbReference>
<dbReference type="InterPro" id="IPR027304">
    <property type="entry name" value="Trigger_fact/SurA_dom_sf"/>
</dbReference>
<dbReference type="GO" id="GO:0003755">
    <property type="term" value="F:peptidyl-prolyl cis-trans isomerase activity"/>
    <property type="evidence" value="ECO:0007669"/>
    <property type="project" value="UniProtKB-KW"/>
</dbReference>
<dbReference type="GO" id="GO:0005886">
    <property type="term" value="C:plasma membrane"/>
    <property type="evidence" value="ECO:0007669"/>
    <property type="project" value="UniProtKB-SubCell"/>
</dbReference>
<sequence length="714" mass="78772">MSVIQSIRDKAAWIIIAAIALALIAFIVQDAFQGGGGMGLFGGNSTTLGKINGTTIDARPFEERYKMAEENYQAQNYPVDERLRQQIRESLWNEYVEDAVLGEQYEKIGFAPIGKDERGDILYGQNPPEQLRQQFTDPKTGVYDAQAAYQAITALKKNTPQYTSFWRDFVPALEKNRQKEKFIALIGNSVYTPKWLVEKTNLENSQLSSISYVNVPYSIIPDSTLKISDAEIRQYVSDHKEAYQQEESRGIEYVSFDAAPTAADSAKLLEEMNLVKAEFANANATDAEAFLVRNSTETPFFDGYVLGSNMRMGNADTLKQLADGAVYGPYLDGSSYVMAKMVGRRSLPDSAKVRHILIKTADPQQGQVRTDSAAKALIDSITNAISSGASFAAMVAKYSDDQGSKETGGEYTFSSSQFSNISKEFAETAFYGTVGEKKTVKVENSAYAGYHYIEVLSHKGTGPAYKIAYLSRSIVPSDETVRRASSQAAQFVAESRSKEQFDANAKKDNLNKFPAMDIKPLDGGIPGVGESRELVRWLYRDAKLGKVAEQSYQVGDKFIVPVMVASFEKGNMDAAKARPLVEYKIRNQKKVDEIVKKVGGAATLEAIAQATAQTVHTADSIAFTTPFIPNVGNEPKVVGASFNKDYQNKVSGPITGEMGLFYVKINNLSAVPNSNIDVKQMQQALRQQQRMSGFRIIDAIKKTADITDNRVKFF</sequence>
<keyword evidence="5 12" id="KW-1133">Transmembrane helix</keyword>
<evidence type="ECO:0000259" key="13">
    <source>
        <dbReference type="PROSITE" id="PS50198"/>
    </source>
</evidence>
<evidence type="ECO:0000256" key="11">
    <source>
        <dbReference type="PROSITE-ProRule" id="PRU00278"/>
    </source>
</evidence>
<evidence type="ECO:0000256" key="4">
    <source>
        <dbReference type="ARBA" id="ARBA00022692"/>
    </source>
</evidence>
<keyword evidence="11" id="KW-0413">Isomerase</keyword>
<dbReference type="EMBL" id="CP119311">
    <property type="protein sequence ID" value="WEK36894.1"/>
    <property type="molecule type" value="Genomic_DNA"/>
</dbReference>
<dbReference type="SUPFAM" id="SSF54534">
    <property type="entry name" value="FKBP-like"/>
    <property type="match status" value="1"/>
</dbReference>
<reference evidence="14" key="1">
    <citation type="submission" date="2023-03" db="EMBL/GenBank/DDBJ databases">
        <title>Andean soil-derived lignocellulolytic bacterial consortium as a source of novel taxa and putative plastic-active enzymes.</title>
        <authorList>
            <person name="Diaz-Garcia L."/>
            <person name="Chuvochina M."/>
            <person name="Feuerriegel G."/>
            <person name="Bunk B."/>
            <person name="Sproer C."/>
            <person name="Streit W.R."/>
            <person name="Rodriguez L.M."/>
            <person name="Overmann J."/>
            <person name="Jimenez D.J."/>
        </authorList>
    </citation>
    <scope>NUCLEOTIDE SEQUENCE</scope>
    <source>
        <strain evidence="14">MAG 7</strain>
    </source>
</reference>
<evidence type="ECO:0000256" key="3">
    <source>
        <dbReference type="ARBA" id="ARBA00022519"/>
    </source>
</evidence>
<evidence type="ECO:0000256" key="8">
    <source>
        <dbReference type="ARBA" id="ARBA00038408"/>
    </source>
</evidence>
<comment type="similarity">
    <text evidence="8">Belongs to the PpiD chaperone family.</text>
</comment>
<dbReference type="PANTHER" id="PTHR47529">
    <property type="entry name" value="PEPTIDYL-PROLYL CIS-TRANS ISOMERASE D"/>
    <property type="match status" value="1"/>
</dbReference>
<organism evidence="14 15">
    <name type="scientific">Candidatus Pseudobacter hemicellulosilyticus</name>
    <dbReference type="NCBI Taxonomy" id="3121375"/>
    <lineage>
        <taxon>Bacteria</taxon>
        <taxon>Pseudomonadati</taxon>
        <taxon>Bacteroidota</taxon>
        <taxon>Chitinophagia</taxon>
        <taxon>Chitinophagales</taxon>
        <taxon>Chitinophagaceae</taxon>
        <taxon>Pseudobacter</taxon>
    </lineage>
</organism>
<dbReference type="Gene3D" id="3.10.50.40">
    <property type="match status" value="1"/>
</dbReference>
<dbReference type="PANTHER" id="PTHR47529:SF1">
    <property type="entry name" value="PERIPLASMIC CHAPERONE PPID"/>
    <property type="match status" value="1"/>
</dbReference>
<keyword evidence="4 12" id="KW-0812">Transmembrane</keyword>
<keyword evidence="2" id="KW-1003">Cell membrane</keyword>
<comment type="subcellular location">
    <subcellularLocation>
        <location evidence="1">Cell inner membrane</location>
        <topology evidence="1">Single-pass type II membrane protein</topology>
        <orientation evidence="1">Periplasmic side</orientation>
    </subcellularLocation>
</comment>
<evidence type="ECO:0000256" key="2">
    <source>
        <dbReference type="ARBA" id="ARBA00022475"/>
    </source>
</evidence>
<evidence type="ECO:0000256" key="6">
    <source>
        <dbReference type="ARBA" id="ARBA00023136"/>
    </source>
</evidence>
<keyword evidence="3" id="KW-0997">Cell inner membrane</keyword>
<evidence type="ECO:0000313" key="14">
    <source>
        <dbReference type="EMBL" id="WEK36894.1"/>
    </source>
</evidence>
<dbReference type="InterPro" id="IPR046357">
    <property type="entry name" value="PPIase_dom_sf"/>
</dbReference>
<evidence type="ECO:0000256" key="10">
    <source>
        <dbReference type="ARBA" id="ARBA00042775"/>
    </source>
</evidence>
<dbReference type="PROSITE" id="PS50198">
    <property type="entry name" value="PPIC_PPIASE_2"/>
    <property type="match status" value="1"/>
</dbReference>
<evidence type="ECO:0000256" key="7">
    <source>
        <dbReference type="ARBA" id="ARBA00023186"/>
    </source>
</evidence>
<dbReference type="Pfam" id="PF13616">
    <property type="entry name" value="Rotamase_3"/>
    <property type="match status" value="1"/>
</dbReference>
<keyword evidence="7" id="KW-0143">Chaperone</keyword>
<name>A0AAJ5WT63_9BACT</name>
<evidence type="ECO:0000256" key="1">
    <source>
        <dbReference type="ARBA" id="ARBA00004382"/>
    </source>
</evidence>
<dbReference type="InterPro" id="IPR000297">
    <property type="entry name" value="PPIase_PpiC"/>
</dbReference>